<dbReference type="SUPFAM" id="SSF51338">
    <property type="entry name" value="Composite domain of metallo-dependent hydrolases"/>
    <property type="match status" value="2"/>
</dbReference>
<dbReference type="PANTHER" id="PTHR11113">
    <property type="entry name" value="N-ACETYLGLUCOSAMINE-6-PHOSPHATE DEACETYLASE"/>
    <property type="match status" value="1"/>
</dbReference>
<dbReference type="InterPro" id="IPR032466">
    <property type="entry name" value="Metal_Hydrolase"/>
</dbReference>
<dbReference type="PANTHER" id="PTHR11113:SF14">
    <property type="entry name" value="N-ACETYLGLUCOSAMINE-6-PHOSPHATE DEACETYLASE"/>
    <property type="match status" value="1"/>
</dbReference>
<dbReference type="SUPFAM" id="SSF51556">
    <property type="entry name" value="Metallo-dependent hydrolases"/>
    <property type="match status" value="1"/>
</dbReference>
<dbReference type="Pfam" id="PF01979">
    <property type="entry name" value="Amidohydro_1"/>
    <property type="match status" value="1"/>
</dbReference>
<feature type="signal peptide" evidence="3">
    <location>
        <begin position="1"/>
        <end position="19"/>
    </location>
</feature>
<dbReference type="Gene3D" id="3.20.20.140">
    <property type="entry name" value="Metal-dependent hydrolases"/>
    <property type="match status" value="2"/>
</dbReference>
<organism evidence="5 6">
    <name type="scientific">Mesonia sediminis</name>
    <dbReference type="NCBI Taxonomy" id="1703946"/>
    <lineage>
        <taxon>Bacteria</taxon>
        <taxon>Pseudomonadati</taxon>
        <taxon>Bacteroidota</taxon>
        <taxon>Flavobacteriia</taxon>
        <taxon>Flavobacteriales</taxon>
        <taxon>Flavobacteriaceae</taxon>
        <taxon>Mesonia</taxon>
    </lineage>
</organism>
<name>A0ABW5SCX3_9FLAO</name>
<keyword evidence="3" id="KW-0732">Signal</keyword>
<keyword evidence="6" id="KW-1185">Reference proteome</keyword>
<evidence type="ECO:0000313" key="5">
    <source>
        <dbReference type="EMBL" id="MFD2697230.1"/>
    </source>
</evidence>
<keyword evidence="2" id="KW-0378">Hydrolase</keyword>
<protein>
    <submittedName>
        <fullName evidence="5">Amidohydrolase family protein</fullName>
    </submittedName>
</protein>
<gene>
    <name evidence="5" type="ORF">ACFSQ0_04430</name>
</gene>
<feature type="domain" description="Amidohydrolase-related" evidence="4">
    <location>
        <begin position="841"/>
        <end position="931"/>
    </location>
</feature>
<evidence type="ECO:0000256" key="3">
    <source>
        <dbReference type="SAM" id="SignalP"/>
    </source>
</evidence>
<dbReference type="InterPro" id="IPR011059">
    <property type="entry name" value="Metal-dep_hydrolase_composite"/>
</dbReference>
<dbReference type="Proteomes" id="UP001597357">
    <property type="component" value="Unassembled WGS sequence"/>
</dbReference>
<reference evidence="6" key="1">
    <citation type="journal article" date="2019" name="Int. J. Syst. Evol. Microbiol.">
        <title>The Global Catalogue of Microorganisms (GCM) 10K type strain sequencing project: providing services to taxonomists for standard genome sequencing and annotation.</title>
        <authorList>
            <consortium name="The Broad Institute Genomics Platform"/>
            <consortium name="The Broad Institute Genome Sequencing Center for Infectious Disease"/>
            <person name="Wu L."/>
            <person name="Ma J."/>
        </authorList>
    </citation>
    <scope>NUCLEOTIDE SEQUENCE [LARGE SCALE GENOMIC DNA]</scope>
    <source>
        <strain evidence="6">KCTC 42255</strain>
    </source>
</reference>
<evidence type="ECO:0000259" key="4">
    <source>
        <dbReference type="Pfam" id="PF01979"/>
    </source>
</evidence>
<comment type="caution">
    <text evidence="5">The sequence shown here is derived from an EMBL/GenBank/DDBJ whole genome shotgun (WGS) entry which is preliminary data.</text>
</comment>
<evidence type="ECO:0000256" key="2">
    <source>
        <dbReference type="ARBA" id="ARBA00022801"/>
    </source>
</evidence>
<dbReference type="RefSeq" id="WP_379044705.1">
    <property type="nucleotide sequence ID" value="NZ_JBHULZ010000023.1"/>
</dbReference>
<proteinExistence type="inferred from homology"/>
<accession>A0ABW5SCX3</accession>
<dbReference type="InterPro" id="IPR006680">
    <property type="entry name" value="Amidohydro-rel"/>
</dbReference>
<feature type="chain" id="PRO_5045340435" evidence="3">
    <location>
        <begin position="20"/>
        <end position="988"/>
    </location>
</feature>
<evidence type="ECO:0000256" key="1">
    <source>
        <dbReference type="ARBA" id="ARBA00010716"/>
    </source>
</evidence>
<comment type="similarity">
    <text evidence="1">Belongs to the metallo-dependent hydrolases superfamily. NagA family.</text>
</comment>
<evidence type="ECO:0000313" key="6">
    <source>
        <dbReference type="Proteomes" id="UP001597357"/>
    </source>
</evidence>
<dbReference type="EMBL" id="JBHULZ010000023">
    <property type="protein sequence ID" value="MFD2697230.1"/>
    <property type="molecule type" value="Genomic_DNA"/>
</dbReference>
<sequence>MRNLLTYFGILLLFTTAQAQEYFPKNDGVKSRYDAHTLYQNAVIHNPNEKPFKGDLLVFKGKIVKIAKQIAVEDNYISINLDGKHLYPSFIDLTSEFGIKKPTKEQAKKGNGYDATRTGHYWNDHIRPETNASLFFEYEEEEAKKLLQIGFGVVNTHYPDGIMRGTSSLVSLVKNQGAIQSIIKKKASTVLSFDKSILSNQMYPTSTMGAMALIRQTYLDANWYKNNISDYKDLALEALIKQENLPQIFITDNGLDELRAIKIGEEFGKKYLVKGNGFEFENLSTLRKMGNTIIAPLDFPKPYTISHPHVAEKISLKKLKRWDQAPANLMLLHKNEIPFTITAQGLEDLASFKTNLLLAIEYGLPQEVALASLTSKPAQLLRQDHRLGSLHTDKLANFFITNTPYFEENSAILAHVIQGELHNLNSLEALTPIGKYNVSAIDFPLTLVYEYEKKQPSQLLWNGEEIDFKHKQLGKDQTLVFEIPESNEMGMYRLLIEAPREKKRLNIWLNTPNGKQRKLTAVRDENFKKKQAKNEQEDLEKPNFAPVSFPNMAYGFKTLPETKKFLIKNATLWTNEELGIIENYDVLIKDGLIHKIGRDLSSRNAIIIEATGKHLTSGIIDEHSHIAASAVNEAGHNSTAEVQMEDVIDPTDINIYRNLAGGVTTIQLLHGSANPIGGQSAILKLRWGHQPDELIFEQAPKFIKFALGENVKQSNWGNGYRFPQTRMGVEQVYIDYFNQALAYEQEIKNNPNYRKDIELETLLEIIRSKRFISCHSYVQSEINMLMKVAEQFGFTVNTFTHILEGYKVADKMKEHGAGASTFSDWWAYKYEVNDAIPYNAAILHNQGVVTAINSDDAEMSRRLNQEAAKTIKYGGLSEEEAWKTVTLNPAKLLHIDNYVGSIKEGKHADLVLWSDHPLSIYAKAEKTFVDGKLYFDLEKDKLLRTQNNTLKNKLIQKTLDASQSGSETQDVVEDEKILMHCDTLEERI</sequence>